<evidence type="ECO:0000256" key="1">
    <source>
        <dbReference type="SAM" id="MobiDB-lite"/>
    </source>
</evidence>
<reference evidence="2 3" key="1">
    <citation type="submission" date="2023-02" db="EMBL/GenBank/DDBJ databases">
        <title>LHISI_Scaffold_Assembly.</title>
        <authorList>
            <person name="Stuart O.P."/>
            <person name="Cleave R."/>
            <person name="Magrath M.J.L."/>
            <person name="Mikheyev A.S."/>
        </authorList>
    </citation>
    <scope>NUCLEOTIDE SEQUENCE [LARGE SCALE GENOMIC DNA]</scope>
    <source>
        <strain evidence="2">Daus_M_001</strain>
        <tissue evidence="2">Leg muscle</tissue>
    </source>
</reference>
<comment type="caution">
    <text evidence="2">The sequence shown here is derived from an EMBL/GenBank/DDBJ whole genome shotgun (WGS) entry which is preliminary data.</text>
</comment>
<protein>
    <submittedName>
        <fullName evidence="2">Uncharacterized protein</fullName>
    </submittedName>
</protein>
<feature type="region of interest" description="Disordered" evidence="1">
    <location>
        <begin position="162"/>
        <end position="181"/>
    </location>
</feature>
<feature type="compositionally biased region" description="Polar residues" evidence="1">
    <location>
        <begin position="523"/>
        <end position="533"/>
    </location>
</feature>
<feature type="region of interest" description="Disordered" evidence="1">
    <location>
        <begin position="519"/>
        <end position="538"/>
    </location>
</feature>
<proteinExistence type="predicted"/>
<evidence type="ECO:0000313" key="2">
    <source>
        <dbReference type="EMBL" id="KAJ8892848.1"/>
    </source>
</evidence>
<keyword evidence="3" id="KW-1185">Reference proteome</keyword>
<evidence type="ECO:0000313" key="3">
    <source>
        <dbReference type="Proteomes" id="UP001159363"/>
    </source>
</evidence>
<dbReference type="Proteomes" id="UP001159363">
    <property type="component" value="Chromosome 2"/>
</dbReference>
<gene>
    <name evidence="2" type="ORF">PR048_005429</name>
</gene>
<organism evidence="2 3">
    <name type="scientific">Dryococelus australis</name>
    <dbReference type="NCBI Taxonomy" id="614101"/>
    <lineage>
        <taxon>Eukaryota</taxon>
        <taxon>Metazoa</taxon>
        <taxon>Ecdysozoa</taxon>
        <taxon>Arthropoda</taxon>
        <taxon>Hexapoda</taxon>
        <taxon>Insecta</taxon>
        <taxon>Pterygota</taxon>
        <taxon>Neoptera</taxon>
        <taxon>Polyneoptera</taxon>
        <taxon>Phasmatodea</taxon>
        <taxon>Verophasmatodea</taxon>
        <taxon>Anareolatae</taxon>
        <taxon>Phasmatidae</taxon>
        <taxon>Eurycanthinae</taxon>
        <taxon>Dryococelus</taxon>
    </lineage>
</organism>
<name>A0ABQ9I884_9NEOP</name>
<sequence length="591" mass="66649">MLGATTIARAIVSVLADGSVQRGAVQSLPIPECGVSLEHHSRSCQRGSRRVALPLPSAVPYKRIMSVYSAKVYATMLIGDTKAREWGSRQSRSHLTNRLKALRHHVRESVCVLKEWWRKRRRQIRGRWWRRSHFRAPNTFRHWSMHNLDFVLNNTAPRQATAMHPNWSSRSKADIHVRKKSSRYGSTLRKPKYSFAVEENTQMKGKGMFEGKREIPTMRRSAPALPSPSAQWRKRNMVPGVNQTWKGLWQHTEMGIWGSTSAAVNNSSRLLHEVLSTSHLSYDAWLLLVDKLLADYFVSYNEQMLDYSPSIPLTPRKWLAARRVRDGIASPRPEFTVRWCGDEPQNPALPDKATYRYFVYFEPLYGHFKIDYWPIYSHSPSELDPHPSGVVPVFSHVGIVPNIVIFFGGFPRGLPSPPTFHYGAAPYSSHFNLIGFQDFDIMSPPNLPTCPYLVLETAKLDDLITQSPGNPARRPGVCGANVSDGEGERDLPGKSHPALNNEVLLRADVGETRKREIPEKTRQPATYSGTIPTCENPGVTRLGIEPSPPLWEASALTAQTPRGSVTRAILSWAAVCQWLERSQVGPQWVSG</sequence>
<accession>A0ABQ9I884</accession>
<dbReference type="EMBL" id="JARBHB010000002">
    <property type="protein sequence ID" value="KAJ8892848.1"/>
    <property type="molecule type" value="Genomic_DNA"/>
</dbReference>